<keyword evidence="5" id="KW-0511">Multifunctional enzyme</keyword>
<feature type="domain" description="Carbohydrate kinase PfkB" evidence="7">
    <location>
        <begin position="180"/>
        <end position="478"/>
    </location>
</feature>
<keyword evidence="6" id="KW-0119">Carbohydrate metabolism</keyword>
<evidence type="ECO:0000256" key="4">
    <source>
        <dbReference type="ARBA" id="ARBA00022777"/>
    </source>
</evidence>
<dbReference type="CDD" id="cd01172">
    <property type="entry name" value="RfaE_like"/>
    <property type="match status" value="1"/>
</dbReference>
<dbReference type="SUPFAM" id="SSF52374">
    <property type="entry name" value="Nucleotidylyl transferase"/>
    <property type="match status" value="1"/>
</dbReference>
<dbReference type="EMBL" id="LPXL01000010">
    <property type="protein sequence ID" value="KZD05797.1"/>
    <property type="molecule type" value="Genomic_DNA"/>
</dbReference>
<evidence type="ECO:0000256" key="6">
    <source>
        <dbReference type="ARBA" id="ARBA00023277"/>
    </source>
</evidence>
<sequence length="493" mass="53153">MESASSSIAKEIREKIPAGKTISFVSGYFNVVHPGHLRLFDFAAACADVLVIGILRDGSYGAVVPEDLRLEAIRKISGIDHAFLMPSGPEQFIADLRPEVVVKGNEHESKFNPEASVVDGYGGKLLFSSGEVRFSSLDLLRQEIEEERQSSLNSGEGYLSRHDLSASSLATLIEKYRKLNVVVIGDLIVDEYIACEALGMSQEDPTLVISPFKHDRFVGGAGIVAAHACGLGANVSYFGVVGKDEVATYAQEKLSVYGVDAFLLDDEGRPTTLKQRFRANGKTLLRVSHLRQHDISGKLVDKMFENVSAKLENANLLVFSDFNYGCLPQSLVERIVSLCSDLGIMMVADSQASSQIGDVSRFHNMTLVTPTEREARLAMHDHNSGLVVLADGLRKKSNARNVFITLGAEGLLIHAPHTTTDKLITDRIPAMNPAPKDVAGAGDSLLTAAAMSLAVGGTIWQAAYLGALAAACQVRRIGNHPLQASSLLKELAH</sequence>
<dbReference type="Pfam" id="PF01467">
    <property type="entry name" value="CTP_transf_like"/>
    <property type="match status" value="1"/>
</dbReference>
<comment type="function">
    <text evidence="1">Catalyzes the phosphorylation of D-glycero-D-manno-heptose 7-phosphate at the C-1 position to selectively form D-glycero-beta-D-manno-heptose-1,7-bisphosphate.</text>
</comment>
<evidence type="ECO:0000256" key="5">
    <source>
        <dbReference type="ARBA" id="ARBA00023268"/>
    </source>
</evidence>
<accession>A0ABR5Y6E4</accession>
<dbReference type="PANTHER" id="PTHR46969">
    <property type="entry name" value="BIFUNCTIONAL PROTEIN HLDE"/>
    <property type="match status" value="1"/>
</dbReference>
<dbReference type="PANTHER" id="PTHR46969:SF1">
    <property type="entry name" value="BIFUNCTIONAL PROTEIN HLDE"/>
    <property type="match status" value="1"/>
</dbReference>
<keyword evidence="3" id="KW-0808">Transferase</keyword>
<keyword evidence="4" id="KW-0418">Kinase</keyword>
<dbReference type="Proteomes" id="UP000076167">
    <property type="component" value="Unassembled WGS sequence"/>
</dbReference>
<dbReference type="InterPro" id="IPR014729">
    <property type="entry name" value="Rossmann-like_a/b/a_fold"/>
</dbReference>
<evidence type="ECO:0000256" key="1">
    <source>
        <dbReference type="ARBA" id="ARBA00002319"/>
    </source>
</evidence>
<evidence type="ECO:0000313" key="10">
    <source>
        <dbReference type="Proteomes" id="UP000076167"/>
    </source>
</evidence>
<evidence type="ECO:0000256" key="3">
    <source>
        <dbReference type="ARBA" id="ARBA00022679"/>
    </source>
</evidence>
<reference evidence="9 10" key="1">
    <citation type="submission" date="2015-12" db="EMBL/GenBank/DDBJ databases">
        <title>Genome sequence of Thalassospira xiamenensis MCCC 1A03005.</title>
        <authorList>
            <person name="Lu L."/>
            <person name="Lai Q."/>
            <person name="Shao Z."/>
            <person name="Qian P."/>
        </authorList>
    </citation>
    <scope>NUCLEOTIDE SEQUENCE [LARGE SCALE GENOMIC DNA]</scope>
    <source>
        <strain evidence="9 10">MCCC 1A03005</strain>
    </source>
</reference>
<dbReference type="Gene3D" id="3.40.50.620">
    <property type="entry name" value="HUPs"/>
    <property type="match status" value="1"/>
</dbReference>
<evidence type="ECO:0000313" key="9">
    <source>
        <dbReference type="EMBL" id="KZD05797.1"/>
    </source>
</evidence>
<gene>
    <name evidence="9" type="ORF">AUP40_11855</name>
</gene>
<proteinExistence type="predicted"/>
<dbReference type="InterPro" id="IPR011913">
    <property type="entry name" value="RfaE_dom_I"/>
</dbReference>
<dbReference type="SUPFAM" id="SSF53613">
    <property type="entry name" value="Ribokinase-like"/>
    <property type="match status" value="1"/>
</dbReference>
<comment type="function">
    <text evidence="2">Catalyzes the ADP transfer from ATP to D-glycero-beta-D-manno-heptose 1-phosphate, yielding ADP-D-glycero-beta-D-manno-heptose.</text>
</comment>
<comment type="caution">
    <text evidence="9">The sequence shown here is derived from an EMBL/GenBank/DDBJ whole genome shotgun (WGS) entry which is preliminary data.</text>
</comment>
<dbReference type="InterPro" id="IPR004821">
    <property type="entry name" value="Cyt_trans-like"/>
</dbReference>
<feature type="domain" description="Cytidyltransferase-like" evidence="8">
    <location>
        <begin position="26"/>
        <end position="111"/>
    </location>
</feature>
<protein>
    <submittedName>
        <fullName evidence="9">ADP-heptose synthase</fullName>
    </submittedName>
</protein>
<dbReference type="Pfam" id="PF00294">
    <property type="entry name" value="PfkB"/>
    <property type="match status" value="1"/>
</dbReference>
<dbReference type="InterPro" id="IPR029056">
    <property type="entry name" value="Ribokinase-like"/>
</dbReference>
<name>A0ABR5Y6E4_9PROT</name>
<dbReference type="Gene3D" id="3.40.1190.20">
    <property type="match status" value="1"/>
</dbReference>
<evidence type="ECO:0000256" key="2">
    <source>
        <dbReference type="ARBA" id="ARBA00003753"/>
    </source>
</evidence>
<evidence type="ECO:0000259" key="7">
    <source>
        <dbReference type="Pfam" id="PF00294"/>
    </source>
</evidence>
<keyword evidence="10" id="KW-1185">Reference proteome</keyword>
<organism evidence="9 10">
    <name type="scientific">Thalassospira xiamenensis</name>
    <dbReference type="NCBI Taxonomy" id="220697"/>
    <lineage>
        <taxon>Bacteria</taxon>
        <taxon>Pseudomonadati</taxon>
        <taxon>Pseudomonadota</taxon>
        <taxon>Alphaproteobacteria</taxon>
        <taxon>Rhodospirillales</taxon>
        <taxon>Thalassospiraceae</taxon>
        <taxon>Thalassospira</taxon>
    </lineage>
</organism>
<dbReference type="InterPro" id="IPR011611">
    <property type="entry name" value="PfkB_dom"/>
</dbReference>
<evidence type="ECO:0000259" key="8">
    <source>
        <dbReference type="Pfam" id="PF01467"/>
    </source>
</evidence>